<reference key="1">
    <citation type="submission" date="2007-01" db="EMBL/GenBank/DDBJ databases">
        <title>The Genome Sequence of Puccinia graminis f. sp. tritici Strain CRL 75-36-700-3.</title>
        <authorList>
            <consortium name="The Broad Institute Genome Sequencing Platform"/>
            <person name="Birren B."/>
            <person name="Lander E."/>
            <person name="Galagan J."/>
            <person name="Nusbaum C."/>
            <person name="Devon K."/>
            <person name="Cuomo C."/>
            <person name="Jaffe D."/>
            <person name="Butler J."/>
            <person name="Alvarez P."/>
            <person name="Gnerre S."/>
            <person name="Grabherr M."/>
            <person name="Mauceli E."/>
            <person name="Brockman W."/>
            <person name="Young S."/>
            <person name="LaButti K."/>
            <person name="Sykes S."/>
            <person name="DeCaprio D."/>
            <person name="Crawford M."/>
            <person name="Koehrsen M."/>
            <person name="Engels R."/>
            <person name="Montgomery P."/>
            <person name="Pearson M."/>
            <person name="Howarth C."/>
            <person name="Larson L."/>
            <person name="White J."/>
            <person name="Zeng Q."/>
            <person name="Kodira C."/>
            <person name="Yandava C."/>
            <person name="Alvarado L."/>
            <person name="O'Leary S."/>
            <person name="Szabo L."/>
            <person name="Dean R."/>
            <person name="Schein J."/>
        </authorList>
    </citation>
    <scope>NUCLEOTIDE SEQUENCE</scope>
    <source>
        <strain>CRL 75-36-700-3</strain>
    </source>
</reference>
<feature type="compositionally biased region" description="Low complexity" evidence="1">
    <location>
        <begin position="255"/>
        <end position="266"/>
    </location>
</feature>
<evidence type="ECO:0000313" key="2">
    <source>
        <dbReference type="EMBL" id="EFP91003.2"/>
    </source>
</evidence>
<dbReference type="AlphaFoldDB" id="E3L378"/>
<accession>E3L378</accession>
<evidence type="ECO:0000313" key="3">
    <source>
        <dbReference type="Proteomes" id="UP000008783"/>
    </source>
</evidence>
<feature type="compositionally biased region" description="Basic and acidic residues" evidence="1">
    <location>
        <begin position="443"/>
        <end position="550"/>
    </location>
</feature>
<dbReference type="Proteomes" id="UP000008783">
    <property type="component" value="Unassembled WGS sequence"/>
</dbReference>
<proteinExistence type="predicted"/>
<evidence type="ECO:0000256" key="1">
    <source>
        <dbReference type="SAM" id="MobiDB-lite"/>
    </source>
</evidence>
<dbReference type="InParanoid" id="E3L378"/>
<feature type="region of interest" description="Disordered" evidence="1">
    <location>
        <begin position="252"/>
        <end position="284"/>
    </location>
</feature>
<organism evidence="2 3">
    <name type="scientific">Puccinia graminis f. sp. tritici (strain CRL 75-36-700-3 / race SCCL)</name>
    <name type="common">Black stem rust fungus</name>
    <dbReference type="NCBI Taxonomy" id="418459"/>
    <lineage>
        <taxon>Eukaryota</taxon>
        <taxon>Fungi</taxon>
        <taxon>Dikarya</taxon>
        <taxon>Basidiomycota</taxon>
        <taxon>Pucciniomycotina</taxon>
        <taxon>Pucciniomycetes</taxon>
        <taxon>Pucciniales</taxon>
        <taxon>Pucciniaceae</taxon>
        <taxon>Puccinia</taxon>
    </lineage>
</organism>
<name>E3L378_PUCGT</name>
<feature type="region of interest" description="Disordered" evidence="1">
    <location>
        <begin position="373"/>
        <end position="400"/>
    </location>
</feature>
<feature type="compositionally biased region" description="Pro residues" evidence="1">
    <location>
        <begin position="38"/>
        <end position="49"/>
    </location>
</feature>
<dbReference type="RefSeq" id="XP_003335422.2">
    <property type="nucleotide sequence ID" value="XM_003335374.2"/>
</dbReference>
<keyword evidence="3" id="KW-1185">Reference proteome</keyword>
<sequence>MLSHHQTSPHDYPAGLVTRLIPSAPLHQVLPVNDQQPPIQPPADIPTPSPGGSSVPFTILANGGVRTWKPKRTAEEMQLANLIAAEKRARRFQNQADKAAEARQKHATIAANKILKAQKAELTTPWVTWTEEQTIELLNFVRMVKEDHSQVKGGFIPFGNYFAAYTGRPEAFPLLQSFSTATRLSKYRALMDKWKKVKDVVDRSGAGGLSLALEAGGVSQEVWDLILDMHGDNPAATGEGLSSSYADYETLLEESPPSVSSGNSGSLDVNEPNSLPTTPAPQKKRLTKYQRLSAGLTPAKLALDPDLESDTDLPAELVLGPPGTSTGLAGLQGTVPTAVVGGSVANIPGSPATTPLVPRKGTKIKVKLGAAKNTISRHPAEGSSIPQQRGRTKEKSHNDASGTGMLVMMQKAQEATASWAAEEHRDALVERARQDTLRAEERANRQRLKEAQADERAAELKRQDELRADDRRAAEKRADAMEVTHRQEMQEAKEDRELLRQQAKLDREVADHQMKMEREGAEDRKRERQRYLDQKAEEKKEAQERKDWAKRQQQSWQMFELAMLKAMGFAVANPDDAPPAGGAGSSRR</sequence>
<dbReference type="OrthoDB" id="2512510at2759"/>
<feature type="region of interest" description="Disordered" evidence="1">
    <location>
        <begin position="31"/>
        <end position="55"/>
    </location>
</feature>
<reference evidence="3" key="2">
    <citation type="journal article" date="2011" name="Proc. Natl. Acad. Sci. U.S.A.">
        <title>Obligate biotrophy features unraveled by the genomic analysis of rust fungi.</title>
        <authorList>
            <person name="Duplessis S."/>
            <person name="Cuomo C.A."/>
            <person name="Lin Y.-C."/>
            <person name="Aerts A."/>
            <person name="Tisserant E."/>
            <person name="Veneault-Fourrey C."/>
            <person name="Joly D.L."/>
            <person name="Hacquard S."/>
            <person name="Amselem J."/>
            <person name="Cantarel B.L."/>
            <person name="Chiu R."/>
            <person name="Coutinho P.M."/>
            <person name="Feau N."/>
            <person name="Field M."/>
            <person name="Frey P."/>
            <person name="Gelhaye E."/>
            <person name="Goldberg J."/>
            <person name="Grabherr M.G."/>
            <person name="Kodira C.D."/>
            <person name="Kohler A."/>
            <person name="Kuees U."/>
            <person name="Lindquist E.A."/>
            <person name="Lucas S.M."/>
            <person name="Mago R."/>
            <person name="Mauceli E."/>
            <person name="Morin E."/>
            <person name="Murat C."/>
            <person name="Pangilinan J.L."/>
            <person name="Park R."/>
            <person name="Pearson M."/>
            <person name="Quesneville H."/>
            <person name="Rouhier N."/>
            <person name="Sakthikumar S."/>
            <person name="Salamov A.A."/>
            <person name="Schmutz J."/>
            <person name="Selles B."/>
            <person name="Shapiro H."/>
            <person name="Tanguay P."/>
            <person name="Tuskan G.A."/>
            <person name="Henrissat B."/>
            <person name="Van de Peer Y."/>
            <person name="Rouze P."/>
            <person name="Ellis J.G."/>
            <person name="Dodds P.N."/>
            <person name="Schein J.E."/>
            <person name="Zhong S."/>
            <person name="Hamelin R.C."/>
            <person name="Grigoriev I.V."/>
            <person name="Szabo L.J."/>
            <person name="Martin F."/>
        </authorList>
    </citation>
    <scope>NUCLEOTIDE SEQUENCE [LARGE SCALE GENOMIC DNA]</scope>
    <source>
        <strain evidence="3">CRL 75-36-700-3 / race SCCL</strain>
    </source>
</reference>
<dbReference type="STRING" id="418459.E3L378"/>
<feature type="region of interest" description="Disordered" evidence="1">
    <location>
        <begin position="443"/>
        <end position="553"/>
    </location>
</feature>
<dbReference type="EMBL" id="DS178340">
    <property type="protein sequence ID" value="EFP91003.2"/>
    <property type="molecule type" value="Genomic_DNA"/>
</dbReference>
<dbReference type="VEuPathDB" id="FungiDB:PGTG_17275"/>
<protein>
    <submittedName>
        <fullName evidence="2">Uncharacterized protein</fullName>
    </submittedName>
</protein>
<dbReference type="HOGENOM" id="CLU_023058_0_0_1"/>
<gene>
    <name evidence="2" type="ORF">PGTG_17275</name>
</gene>
<dbReference type="GeneID" id="10528500"/>
<dbReference type="KEGG" id="pgr:PGTG_17275"/>